<accession>A0A2A5WCJ3</accession>
<feature type="compositionally biased region" description="Basic and acidic residues" evidence="1">
    <location>
        <begin position="10"/>
        <end position="21"/>
    </location>
</feature>
<proteinExistence type="predicted"/>
<gene>
    <name evidence="2" type="ORF">CNF02_06455</name>
</gene>
<evidence type="ECO:0000313" key="2">
    <source>
        <dbReference type="EMBL" id="PDH33994.1"/>
    </source>
</evidence>
<dbReference type="Gene3D" id="2.60.120.10">
    <property type="entry name" value="Jelly Rolls"/>
    <property type="match status" value="1"/>
</dbReference>
<evidence type="ECO:0008006" key="4">
    <source>
        <dbReference type="Google" id="ProtNLM"/>
    </source>
</evidence>
<dbReference type="Proteomes" id="UP000219329">
    <property type="component" value="Unassembled WGS sequence"/>
</dbReference>
<dbReference type="EMBL" id="NTJZ01000005">
    <property type="protein sequence ID" value="PDH33994.1"/>
    <property type="molecule type" value="Genomic_DNA"/>
</dbReference>
<name>A0A2A5WCJ3_9GAMM</name>
<organism evidence="2 3">
    <name type="scientific">OM182 bacterium MED-G28</name>
    <dbReference type="NCBI Taxonomy" id="1986256"/>
    <lineage>
        <taxon>Bacteria</taxon>
        <taxon>Pseudomonadati</taxon>
        <taxon>Pseudomonadota</taxon>
        <taxon>Gammaproteobacteria</taxon>
        <taxon>OMG group</taxon>
        <taxon>OM182 clade</taxon>
    </lineage>
</organism>
<reference evidence="2 3" key="1">
    <citation type="submission" date="2017-08" db="EMBL/GenBank/DDBJ databases">
        <title>Fine stratification of microbial communities through a metagenomic profile of the photic zone.</title>
        <authorList>
            <person name="Haro-Moreno J.M."/>
            <person name="Lopez-Perez M."/>
            <person name="De La Torre J."/>
            <person name="Picazo A."/>
            <person name="Camacho A."/>
            <person name="Rodriguez-Valera F."/>
        </authorList>
    </citation>
    <scope>NUCLEOTIDE SEQUENCE [LARGE SCALE GENOMIC DNA]</scope>
    <source>
        <strain evidence="2">MED-G28</strain>
    </source>
</reference>
<dbReference type="CDD" id="cd06989">
    <property type="entry name" value="cupin_DRT102"/>
    <property type="match status" value="1"/>
</dbReference>
<feature type="region of interest" description="Disordered" evidence="1">
    <location>
        <begin position="1"/>
        <end position="27"/>
    </location>
</feature>
<dbReference type="InterPro" id="IPR011051">
    <property type="entry name" value="RmlC_Cupin_sf"/>
</dbReference>
<protein>
    <recommendedName>
        <fullName evidence="4">Cupin type-1 domain-containing protein</fullName>
    </recommendedName>
</protein>
<sequence length="182" mass="20434">MLFTTNDAQEGAKFRQSENKDNKKRKERMKSLKNSIFTLCAMALVMLQIPTALSVEPDDLGFIIAQPEDLFTDGARSELIYGDPSKPGLYVMRITFQPGSGSRPHFHSTARYITVIQGTWYTSWGPKSDIYNPDDMMPVAEGTFIYQPPEGHHYDMAKDEEVIVQIMGMGPVITTQIPQPGN</sequence>
<dbReference type="AlphaFoldDB" id="A0A2A5WCJ3"/>
<evidence type="ECO:0000256" key="1">
    <source>
        <dbReference type="SAM" id="MobiDB-lite"/>
    </source>
</evidence>
<dbReference type="SUPFAM" id="SSF51182">
    <property type="entry name" value="RmlC-like cupins"/>
    <property type="match status" value="1"/>
</dbReference>
<dbReference type="InterPro" id="IPR014710">
    <property type="entry name" value="RmlC-like_jellyroll"/>
</dbReference>
<evidence type="ECO:0000313" key="3">
    <source>
        <dbReference type="Proteomes" id="UP000219329"/>
    </source>
</evidence>
<comment type="caution">
    <text evidence="2">The sequence shown here is derived from an EMBL/GenBank/DDBJ whole genome shotgun (WGS) entry which is preliminary data.</text>
</comment>